<dbReference type="AlphaFoldDB" id="A0A644TVE9"/>
<comment type="caution">
    <text evidence="1">The sequence shown here is derived from an EMBL/GenBank/DDBJ whole genome shotgun (WGS) entry which is preliminary data.</text>
</comment>
<name>A0A644TVE9_9ZZZZ</name>
<protein>
    <recommendedName>
        <fullName evidence="2">Porin domain-containing protein</fullName>
    </recommendedName>
</protein>
<gene>
    <name evidence="1" type="ORF">SDC9_16642</name>
</gene>
<accession>A0A644TVE9</accession>
<evidence type="ECO:0008006" key="2">
    <source>
        <dbReference type="Google" id="ProtNLM"/>
    </source>
</evidence>
<reference evidence="1" key="1">
    <citation type="submission" date="2019-08" db="EMBL/GenBank/DDBJ databases">
        <authorList>
            <person name="Kucharzyk K."/>
            <person name="Murdoch R.W."/>
            <person name="Higgins S."/>
            <person name="Loffler F."/>
        </authorList>
    </citation>
    <scope>NUCLEOTIDE SEQUENCE</scope>
</reference>
<organism evidence="1">
    <name type="scientific">bioreactor metagenome</name>
    <dbReference type="NCBI Taxonomy" id="1076179"/>
    <lineage>
        <taxon>unclassified sequences</taxon>
        <taxon>metagenomes</taxon>
        <taxon>ecological metagenomes</taxon>
    </lineage>
</organism>
<evidence type="ECO:0000313" key="1">
    <source>
        <dbReference type="EMBL" id="MPL70880.1"/>
    </source>
</evidence>
<sequence>MKRPVAFALAFFLLAPLSGVGAEDGLSLSTQVRTKASLYSTIASPSSFSIGSAAGLDFLLEGSRDRTSFRAGARLSLLQGNEAADLWLALGMPGARDDYLLMAPVFDSAVVTPPSALLTLALEELALRSYAGPFSFEAGLSHANWGMGRAFSPADYFTDIDYSSGQPSRRPTLLGKATWYPGPVSSLELVLTPYSKFGQALALRGYTTIFDAVTMAVSAGLREAAGSSAGLLLGGVELSIDLSYLAPYGEAVFILDPGKSWNLQYSIMGGAETRIADLTLMGEYLFAPRKTAVHSIYAAAAWKIDEWFSLTLPLLYIPNPEHLSFGASLSASGFGAMEYRAGLSCEKSAGGDWLLGLSLQASLFF</sequence>
<proteinExistence type="predicted"/>
<dbReference type="EMBL" id="VSSQ01000055">
    <property type="protein sequence ID" value="MPL70880.1"/>
    <property type="molecule type" value="Genomic_DNA"/>
</dbReference>